<evidence type="ECO:0000256" key="1">
    <source>
        <dbReference type="SAM" id="MobiDB-lite"/>
    </source>
</evidence>
<keyword evidence="4" id="KW-1185">Reference proteome</keyword>
<feature type="compositionally biased region" description="Polar residues" evidence="1">
    <location>
        <begin position="74"/>
        <end position="86"/>
    </location>
</feature>
<feature type="chain" id="PRO_5045542723" description="Glycoside hydrolase" evidence="2">
    <location>
        <begin position="24"/>
        <end position="266"/>
    </location>
</feature>
<organism evidence="3 4">
    <name type="scientific">Mycolicibacterium crocinum</name>
    <dbReference type="NCBI Taxonomy" id="388459"/>
    <lineage>
        <taxon>Bacteria</taxon>
        <taxon>Bacillati</taxon>
        <taxon>Actinomycetota</taxon>
        <taxon>Actinomycetes</taxon>
        <taxon>Mycobacteriales</taxon>
        <taxon>Mycobacteriaceae</taxon>
        <taxon>Mycolicibacterium</taxon>
    </lineage>
</organism>
<evidence type="ECO:0000313" key="3">
    <source>
        <dbReference type="EMBL" id="ULN42456.1"/>
    </source>
</evidence>
<dbReference type="Proteomes" id="UP001055337">
    <property type="component" value="Chromosome"/>
</dbReference>
<dbReference type="RefSeq" id="WP_240178878.1">
    <property type="nucleotide sequence ID" value="NZ_CP092362.2"/>
</dbReference>
<dbReference type="EMBL" id="CP092362">
    <property type="protein sequence ID" value="ULN42456.1"/>
    <property type="molecule type" value="Genomic_DNA"/>
</dbReference>
<gene>
    <name evidence="3" type="ORF">MI149_04865</name>
</gene>
<feature type="signal peptide" evidence="2">
    <location>
        <begin position="1"/>
        <end position="23"/>
    </location>
</feature>
<feature type="compositionally biased region" description="Low complexity" evidence="1">
    <location>
        <begin position="36"/>
        <end position="68"/>
    </location>
</feature>
<reference evidence="3" key="1">
    <citation type="submission" date="2022-08" db="EMBL/GenBank/DDBJ databases">
        <title>Whole genome sequencing of non-tuberculosis mycobacteria type-strains.</title>
        <authorList>
            <person name="Igarashi Y."/>
            <person name="Osugi A."/>
            <person name="Mitarai S."/>
        </authorList>
    </citation>
    <scope>NUCLEOTIDE SEQUENCE</scope>
    <source>
        <strain evidence="3">JCM 16369</strain>
    </source>
</reference>
<evidence type="ECO:0000313" key="4">
    <source>
        <dbReference type="Proteomes" id="UP001055337"/>
    </source>
</evidence>
<evidence type="ECO:0000256" key="2">
    <source>
        <dbReference type="SAM" id="SignalP"/>
    </source>
</evidence>
<keyword evidence="2" id="KW-0732">Signal</keyword>
<name>A0ABY3TQ39_9MYCO</name>
<sequence>MKRRVLIACVSACLALVTGGVAAADPDTGTGGSAGSSGKTPSSSSGSSGKTPPPSAGATPAPVPASASKLGSEPTGSLSPKTKSTLATQVARVDKDIAEVNAAVQQIHNDPAMPPEAVQAADAEADVLAREQQIIHEIAAEEGFEPTPDTVPAPSVPEPPAAQPAVTRATVTGDLYAALALLNSRNSVASVADARAAQLAPLLDALRAAEAAGDPQAIQNARAAIEFASAAEELTILEQTTARLQADADRVLQGYTIPDGIIAPQR</sequence>
<evidence type="ECO:0008006" key="5">
    <source>
        <dbReference type="Google" id="ProtNLM"/>
    </source>
</evidence>
<proteinExistence type="predicted"/>
<protein>
    <recommendedName>
        <fullName evidence="5">Glycoside hydrolase</fullName>
    </recommendedName>
</protein>
<feature type="region of interest" description="Disordered" evidence="1">
    <location>
        <begin position="23"/>
        <end position="86"/>
    </location>
</feature>
<accession>A0ABY3TQ39</accession>